<keyword evidence="1" id="KW-0378">Hydrolase</keyword>
<dbReference type="PANTHER" id="PTHR10242">
    <property type="entry name" value="8-OXOGUANINE DNA GLYCOSYLASE"/>
    <property type="match status" value="1"/>
</dbReference>
<protein>
    <submittedName>
        <fullName evidence="1">Ribosylglycoyhydrolase</fullName>
        <ecNumber evidence="1">3.2.2.-</ecNumber>
    </submittedName>
</protein>
<dbReference type="STRING" id="326424.FRAAL6137"/>
<dbReference type="InterPro" id="IPR011257">
    <property type="entry name" value="DNA_glycosylase"/>
</dbReference>
<keyword evidence="2" id="KW-1185">Reference proteome</keyword>
<dbReference type="EMBL" id="CT573213">
    <property type="protein sequence ID" value="CAJ64760.1"/>
    <property type="molecule type" value="Genomic_DNA"/>
</dbReference>
<dbReference type="eggNOG" id="COG0122">
    <property type="taxonomic scope" value="Bacteria"/>
</dbReference>
<dbReference type="Gene3D" id="1.10.340.30">
    <property type="entry name" value="Hypothetical protein, domain 2"/>
    <property type="match status" value="1"/>
</dbReference>
<proteinExistence type="predicted"/>
<gene>
    <name evidence="1" type="ordered locus">FRAAL6137</name>
</gene>
<sequence>MGAQAAAEIRAGGRFGRLPAGTDLPRTGTLRLGPLPPGFRLSAVALGHAASGLGPSCYDVDRGAWHRVLTTPQAGPLTVTVHEAPAAAVVPDLTVPDPAAPDLTAPDFGPHLVVRWGRTAGGDADREAIRRQVWHALALDDDLSDLYASLAGEPDLAWVAAGGHGRLLRSPSVWEDLVRALAATNAALSRTRSMLDALVELFGARGPAGERAFPDAAAIARGVAVDGPEILRDEAGWGYRAGSLALLAQRIDAGTLDVERWWDRSPRGPSDDEVGAEIRALPGFGPVSADGLLGLLGRPCGLALDAWARARVGELAGLPGPAGEREVRARYARFGRWAGTVCRLEITRGWTER</sequence>
<dbReference type="RefSeq" id="WP_011607187.1">
    <property type="nucleotide sequence ID" value="NC_008278.1"/>
</dbReference>
<evidence type="ECO:0000313" key="2">
    <source>
        <dbReference type="Proteomes" id="UP000000657"/>
    </source>
</evidence>
<dbReference type="KEGG" id="fal:FRAAL6137"/>
<organism evidence="1 2">
    <name type="scientific">Frankia alni (strain DSM 45986 / CECT 9034 / ACN14a)</name>
    <dbReference type="NCBI Taxonomy" id="326424"/>
    <lineage>
        <taxon>Bacteria</taxon>
        <taxon>Bacillati</taxon>
        <taxon>Actinomycetota</taxon>
        <taxon>Actinomycetes</taxon>
        <taxon>Frankiales</taxon>
        <taxon>Frankiaceae</taxon>
        <taxon>Frankia</taxon>
    </lineage>
</organism>
<evidence type="ECO:0000313" key="1">
    <source>
        <dbReference type="EMBL" id="CAJ64760.1"/>
    </source>
</evidence>
<dbReference type="GO" id="GO:0034039">
    <property type="term" value="F:8-oxo-7,8-dihydroguanine DNA N-glycosylase activity"/>
    <property type="evidence" value="ECO:0007669"/>
    <property type="project" value="TreeGrafter"/>
</dbReference>
<dbReference type="EC" id="3.2.2.-" evidence="1"/>
<dbReference type="OrthoDB" id="9798522at2"/>
<dbReference type="InterPro" id="IPR052054">
    <property type="entry name" value="Oxidative_DNA_repair_enzyme"/>
</dbReference>
<accession>Q0RCR4</accession>
<dbReference type="PANTHER" id="PTHR10242:SF4">
    <property type="entry name" value="OS07G0657600 PROTEIN"/>
    <property type="match status" value="1"/>
</dbReference>
<dbReference type="AlphaFoldDB" id="Q0RCR4"/>
<name>Q0RCR4_FRAAA</name>
<reference evidence="1 2" key="1">
    <citation type="journal article" date="2007" name="Genome Res.">
        <title>Genome characteristics of facultatively symbiotic Frankia sp. strains reflect host range and host plant biogeography.</title>
        <authorList>
            <person name="Normand P."/>
            <person name="Lapierre P."/>
            <person name="Tisa L.S."/>
            <person name="Gogarten J.P."/>
            <person name="Alloisio N."/>
            <person name="Bagnarol E."/>
            <person name="Bassi C.A."/>
            <person name="Berry A.M."/>
            <person name="Bickhart D.M."/>
            <person name="Choisne N."/>
            <person name="Couloux A."/>
            <person name="Cournoyer B."/>
            <person name="Cruveiller S."/>
            <person name="Daubin V."/>
            <person name="Demange N."/>
            <person name="Francino M.P."/>
            <person name="Goltsman E."/>
            <person name="Huang Y."/>
            <person name="Kopp O.R."/>
            <person name="Labarre L."/>
            <person name="Lapidus A."/>
            <person name="Lavire C."/>
            <person name="Marechal J."/>
            <person name="Martinez M."/>
            <person name="Mastronunzio J.E."/>
            <person name="Mullin B.C."/>
            <person name="Niemann J."/>
            <person name="Pujic P."/>
            <person name="Rawnsley T."/>
            <person name="Rouy Z."/>
            <person name="Schenowitz C."/>
            <person name="Sellstedt A."/>
            <person name="Tavares F."/>
            <person name="Tomkins J.P."/>
            <person name="Vallenet D."/>
            <person name="Valverde C."/>
            <person name="Wall L.G."/>
            <person name="Wang Y."/>
            <person name="Medigue C."/>
            <person name="Benson D.R."/>
        </authorList>
    </citation>
    <scope>NUCLEOTIDE SEQUENCE [LARGE SCALE GENOMIC DNA]</scope>
    <source>
        <strain evidence="2">DSM 45986 / CECT 9034 / ACN14a</strain>
    </source>
</reference>
<dbReference type="SUPFAM" id="SSF48150">
    <property type="entry name" value="DNA-glycosylase"/>
    <property type="match status" value="1"/>
</dbReference>
<dbReference type="HOGENOM" id="CLU_784710_0_0_11"/>
<keyword evidence="1" id="KW-0326">Glycosidase</keyword>
<dbReference type="Proteomes" id="UP000000657">
    <property type="component" value="Chromosome"/>
</dbReference>
<dbReference type="GO" id="GO:0006285">
    <property type="term" value="P:base-excision repair, AP site formation"/>
    <property type="evidence" value="ECO:0007669"/>
    <property type="project" value="TreeGrafter"/>
</dbReference>